<dbReference type="PANTHER" id="PTHR43767">
    <property type="entry name" value="LONG-CHAIN-FATTY-ACID--COA LIGASE"/>
    <property type="match status" value="1"/>
</dbReference>
<feature type="domain" description="AMP-dependent synthetase/ligase" evidence="3">
    <location>
        <begin position="14"/>
        <end position="358"/>
    </location>
</feature>
<evidence type="ECO:0000313" key="7">
    <source>
        <dbReference type="Proteomes" id="UP000254956"/>
    </source>
</evidence>
<reference evidence="5 8" key="2">
    <citation type="submission" date="2019-07" db="EMBL/GenBank/DDBJ databases">
        <title>Whole genome shotgun sequence of Staphylococcus arlettae NBRC 109765.</title>
        <authorList>
            <person name="Hosoyama A."/>
            <person name="Uohara A."/>
            <person name="Ohji S."/>
            <person name="Ichikawa N."/>
        </authorList>
    </citation>
    <scope>NUCLEOTIDE SEQUENCE [LARGE SCALE GENOMIC DNA]</scope>
    <source>
        <strain evidence="5 8">NBRC 109765</strain>
    </source>
</reference>
<organism evidence="6 7">
    <name type="scientific">Staphylococcus arlettae</name>
    <dbReference type="NCBI Taxonomy" id="29378"/>
    <lineage>
        <taxon>Bacteria</taxon>
        <taxon>Bacillati</taxon>
        <taxon>Bacillota</taxon>
        <taxon>Bacilli</taxon>
        <taxon>Bacillales</taxon>
        <taxon>Staphylococcaceae</taxon>
        <taxon>Staphylococcus</taxon>
    </lineage>
</organism>
<keyword evidence="6" id="KW-0436">Ligase</keyword>
<dbReference type="InterPro" id="IPR045851">
    <property type="entry name" value="AMP-bd_C_sf"/>
</dbReference>
<dbReference type="RefSeq" id="WP_002509892.1">
    <property type="nucleotide sequence ID" value="NZ_BKAV01000017.1"/>
</dbReference>
<evidence type="ECO:0000313" key="6">
    <source>
        <dbReference type="EMBL" id="SUJ08250.1"/>
    </source>
</evidence>
<sequence length="504" mass="56578">MNYDWIKTRSDFDEEKPAIIDPAKGTQWTYQQLNIRADNLAHHLREQGIKQGDVVGIFAPNDVAILDVLFASFKLGAIYYPINWRLSPEEIETVVNDSGVKLIFYSTKHLSSLTQIPEDLIYLDIDTPAYDEIVNPEVHHPFTAVSVEHDDIASLLYTSGTTGTPKGVMFTYESFVNNGINLNLTYNTVPDDVAIVSLPMFHVFGFNDLTIPMLMNGSTIVLQRYFNGEGLNDLMAKFKPNYVMLIPTMYYGMLIADNFNPANFENARYLIQGGSAPLPAVQKKFASMNLFLINGYGLTEAPLTTVNTPDNAINKPMSIGKPVMFTEVRVLDDTYQDVTPGEIGELAIRGKNVTPGYWNKPEETAKSFHKDFFLTGDLARLDEDGDIYIVDRKKEMIITGGENVLPSEVERVLSEHPIIEQCVVVGYDSPKFGESVAAAIILKEDTANYEQELDSYAREHLAGYKIPRMYLKITHMPLNATSKPDKLSLQKLMNDRAQQEDELA</sequence>
<dbReference type="Proteomes" id="UP000254956">
    <property type="component" value="Unassembled WGS sequence"/>
</dbReference>
<dbReference type="Proteomes" id="UP000321598">
    <property type="component" value="Unassembled WGS sequence"/>
</dbReference>
<evidence type="ECO:0000256" key="2">
    <source>
        <dbReference type="ARBA" id="ARBA00032875"/>
    </source>
</evidence>
<dbReference type="SUPFAM" id="SSF56801">
    <property type="entry name" value="Acetyl-CoA synthetase-like"/>
    <property type="match status" value="1"/>
</dbReference>
<dbReference type="EMBL" id="UGZE01000001">
    <property type="protein sequence ID" value="SUJ08250.1"/>
    <property type="molecule type" value="Genomic_DNA"/>
</dbReference>
<dbReference type="EMBL" id="BKAV01000017">
    <property type="protein sequence ID" value="GEQ00570.1"/>
    <property type="molecule type" value="Genomic_DNA"/>
</dbReference>
<feature type="domain" description="AMP-binding enzyme C-terminal" evidence="4">
    <location>
        <begin position="408"/>
        <end position="483"/>
    </location>
</feature>
<proteinExistence type="predicted"/>
<name>A0A380BW91_9STAP</name>
<dbReference type="Gene3D" id="3.30.300.30">
    <property type="match status" value="1"/>
</dbReference>
<accession>A0A380BW91</accession>
<dbReference type="GO" id="GO:0016878">
    <property type="term" value="F:acid-thiol ligase activity"/>
    <property type="evidence" value="ECO:0007669"/>
    <property type="project" value="UniProtKB-ARBA"/>
</dbReference>
<dbReference type="PROSITE" id="PS00455">
    <property type="entry name" value="AMP_BINDING"/>
    <property type="match status" value="1"/>
</dbReference>
<dbReference type="InterPro" id="IPR020845">
    <property type="entry name" value="AMP-binding_CS"/>
</dbReference>
<evidence type="ECO:0000259" key="3">
    <source>
        <dbReference type="Pfam" id="PF00501"/>
    </source>
</evidence>
<dbReference type="PANTHER" id="PTHR43767:SF1">
    <property type="entry name" value="NONRIBOSOMAL PEPTIDE SYNTHASE PES1 (EUROFUNG)-RELATED"/>
    <property type="match status" value="1"/>
</dbReference>
<reference evidence="6 7" key="1">
    <citation type="submission" date="2018-06" db="EMBL/GenBank/DDBJ databases">
        <authorList>
            <consortium name="Pathogen Informatics"/>
            <person name="Doyle S."/>
        </authorList>
    </citation>
    <scope>NUCLEOTIDE SEQUENCE [LARGE SCALE GENOMIC DNA]</scope>
    <source>
        <strain evidence="6 7">NCTC12413</strain>
    </source>
</reference>
<dbReference type="InterPro" id="IPR050237">
    <property type="entry name" value="ATP-dep_AMP-bd_enzyme"/>
</dbReference>
<evidence type="ECO:0000313" key="8">
    <source>
        <dbReference type="Proteomes" id="UP000321598"/>
    </source>
</evidence>
<evidence type="ECO:0000313" key="5">
    <source>
        <dbReference type="EMBL" id="GEQ00570.1"/>
    </source>
</evidence>
<gene>
    <name evidence="6" type="primary">fadD</name>
    <name evidence="6" type="ORF">NCTC12413_00258</name>
    <name evidence="5" type="ORF">SAR03_16070</name>
</gene>
<dbReference type="Pfam" id="PF13193">
    <property type="entry name" value="AMP-binding_C"/>
    <property type="match status" value="1"/>
</dbReference>
<protein>
    <recommendedName>
        <fullName evidence="1">Putative long chain fatty acid-CoA ligase VraA</fullName>
    </recommendedName>
    <alternativeName>
        <fullName evidence="2">Acyl-CoA synthetase</fullName>
    </alternativeName>
</protein>
<dbReference type="InterPro" id="IPR042099">
    <property type="entry name" value="ANL_N_sf"/>
</dbReference>
<dbReference type="InterPro" id="IPR000873">
    <property type="entry name" value="AMP-dep_synth/lig_dom"/>
</dbReference>
<dbReference type="AlphaFoldDB" id="A0A380BW91"/>
<dbReference type="Pfam" id="PF00501">
    <property type="entry name" value="AMP-binding"/>
    <property type="match status" value="1"/>
</dbReference>
<evidence type="ECO:0000256" key="1">
    <source>
        <dbReference type="ARBA" id="ARBA00017625"/>
    </source>
</evidence>
<keyword evidence="8" id="KW-1185">Reference proteome</keyword>
<dbReference type="OrthoDB" id="9803968at2"/>
<dbReference type="Gene3D" id="3.40.50.12780">
    <property type="entry name" value="N-terminal domain of ligase-like"/>
    <property type="match status" value="1"/>
</dbReference>
<evidence type="ECO:0000259" key="4">
    <source>
        <dbReference type="Pfam" id="PF13193"/>
    </source>
</evidence>
<dbReference type="InterPro" id="IPR025110">
    <property type="entry name" value="AMP-bd_C"/>
</dbReference>
<dbReference type="STRING" id="1212545.SARL_05807"/>